<dbReference type="InterPro" id="IPR019239">
    <property type="entry name" value="VapB_antitoxin"/>
</dbReference>
<dbReference type="EMBL" id="NWVD01000002">
    <property type="protein sequence ID" value="PCG09424.1"/>
    <property type="molecule type" value="Genomic_DNA"/>
</dbReference>
<dbReference type="AlphaFoldDB" id="A0A2A4HYJ8"/>
<evidence type="ECO:0000313" key="2">
    <source>
        <dbReference type="Proteomes" id="UP000218784"/>
    </source>
</evidence>
<dbReference type="Pfam" id="PF09957">
    <property type="entry name" value="VapB_antitoxin"/>
    <property type="match status" value="1"/>
</dbReference>
<dbReference type="RefSeq" id="WP_066486393.1">
    <property type="nucleotide sequence ID" value="NZ_JAIEOT010000017.1"/>
</dbReference>
<dbReference type="Proteomes" id="UP000218784">
    <property type="component" value="Unassembled WGS sequence"/>
</dbReference>
<name>A0A2A4HYJ8_9SPHN</name>
<comment type="caution">
    <text evidence="1">The sequence shown here is derived from an EMBL/GenBank/DDBJ whole genome shotgun (WGS) entry which is preliminary data.</text>
</comment>
<organism evidence="1 2">
    <name type="scientific">Sphingomonas ginsenosidimutans</name>
    <dbReference type="NCBI Taxonomy" id="862134"/>
    <lineage>
        <taxon>Bacteria</taxon>
        <taxon>Pseudomonadati</taxon>
        <taxon>Pseudomonadota</taxon>
        <taxon>Alphaproteobacteria</taxon>
        <taxon>Sphingomonadales</taxon>
        <taxon>Sphingomonadaceae</taxon>
        <taxon>Sphingomonas</taxon>
    </lineage>
</organism>
<sequence>MRTNIDIDDALMAQVMRITGKRTKRDAIHAAMARLVELDQQTAIRDLRGTIEWVGDLDDMRTSKYIAADI</sequence>
<gene>
    <name evidence="1" type="ORF">COA17_05905</name>
</gene>
<protein>
    <submittedName>
        <fullName evidence="1">Antitoxin VapB</fullName>
    </submittedName>
</protein>
<keyword evidence="2" id="KW-1185">Reference proteome</keyword>
<proteinExistence type="predicted"/>
<evidence type="ECO:0000313" key="1">
    <source>
        <dbReference type="EMBL" id="PCG09424.1"/>
    </source>
</evidence>
<reference evidence="1 2" key="1">
    <citation type="submission" date="2017-09" db="EMBL/GenBank/DDBJ databases">
        <title>Sphingomonas ginsenosidimutans KACC 14949, whole genome shotgun sequence.</title>
        <authorList>
            <person name="Feng G."/>
            <person name="Zhu H."/>
        </authorList>
    </citation>
    <scope>NUCLEOTIDE SEQUENCE [LARGE SCALE GENOMIC DNA]</scope>
    <source>
        <strain evidence="1 2">KACC 14949</strain>
    </source>
</reference>
<accession>A0A2A4HYJ8</accession>